<dbReference type="Proteomes" id="UP000008782">
    <property type="component" value="Unassembled WGS sequence"/>
</dbReference>
<keyword evidence="3" id="KW-1185">Reference proteome</keyword>
<proteinExistence type="predicted"/>
<reference evidence="3" key="1">
    <citation type="journal article" date="2012" name="Nat. Genet.">
        <title>Lifestyle transitions in plant pathogenic Colletotrichum fungi deciphered by genome and transcriptome analyses.</title>
        <authorList>
            <person name="O'Connell R.J."/>
            <person name="Thon M.R."/>
            <person name="Hacquard S."/>
            <person name="Amyotte S.G."/>
            <person name="Kleemann J."/>
            <person name="Torres M.F."/>
            <person name="Damm U."/>
            <person name="Buiate E.A."/>
            <person name="Epstein L."/>
            <person name="Alkan N."/>
            <person name="Altmueller J."/>
            <person name="Alvarado-Balderrama L."/>
            <person name="Bauser C.A."/>
            <person name="Becker C."/>
            <person name="Birren B.W."/>
            <person name="Chen Z."/>
            <person name="Choi J."/>
            <person name="Crouch J.A."/>
            <person name="Duvick J.P."/>
            <person name="Farman M.A."/>
            <person name="Gan P."/>
            <person name="Heiman D."/>
            <person name="Henrissat B."/>
            <person name="Howard R.J."/>
            <person name="Kabbage M."/>
            <person name="Koch C."/>
            <person name="Kracher B."/>
            <person name="Kubo Y."/>
            <person name="Law A.D."/>
            <person name="Lebrun M.-H."/>
            <person name="Lee Y.-H."/>
            <person name="Miyara I."/>
            <person name="Moore N."/>
            <person name="Neumann U."/>
            <person name="Nordstroem K."/>
            <person name="Panaccione D.G."/>
            <person name="Panstruga R."/>
            <person name="Place M."/>
            <person name="Proctor R.H."/>
            <person name="Prusky D."/>
            <person name="Rech G."/>
            <person name="Reinhardt R."/>
            <person name="Rollins J.A."/>
            <person name="Rounsley S."/>
            <person name="Schardl C.L."/>
            <person name="Schwartz D.C."/>
            <person name="Shenoy N."/>
            <person name="Shirasu K."/>
            <person name="Sikhakolli U.R."/>
            <person name="Stueber K."/>
            <person name="Sukno S.A."/>
            <person name="Sweigard J.A."/>
            <person name="Takano Y."/>
            <person name="Takahara H."/>
            <person name="Trail F."/>
            <person name="van der Does H.C."/>
            <person name="Voll L.M."/>
            <person name="Will I."/>
            <person name="Young S."/>
            <person name="Zeng Q."/>
            <person name="Zhang J."/>
            <person name="Zhou S."/>
            <person name="Dickman M.B."/>
            <person name="Schulze-Lefert P."/>
            <person name="Ver Loren van Themaat E."/>
            <person name="Ma L.-J."/>
            <person name="Vaillancourt L.J."/>
        </authorList>
    </citation>
    <scope>NUCLEOTIDE SEQUENCE [LARGE SCALE GENOMIC DNA]</scope>
    <source>
        <strain evidence="3">M1.001 / M2 / FGSC 10212</strain>
    </source>
</reference>
<name>E3QGG1_COLGM</name>
<dbReference type="AlphaFoldDB" id="E3QGG1"/>
<protein>
    <submittedName>
        <fullName evidence="2">Uncharacterized protein</fullName>
    </submittedName>
</protein>
<dbReference type="OrthoDB" id="10385512at2759"/>
<accession>E3QGG1</accession>
<dbReference type="EMBL" id="GG697347">
    <property type="protein sequence ID" value="EFQ29949.1"/>
    <property type="molecule type" value="Genomic_DNA"/>
</dbReference>
<dbReference type="RefSeq" id="XP_008093969.1">
    <property type="nucleotide sequence ID" value="XM_008095778.1"/>
</dbReference>
<evidence type="ECO:0000313" key="2">
    <source>
        <dbReference type="EMBL" id="EFQ29949.1"/>
    </source>
</evidence>
<evidence type="ECO:0000313" key="3">
    <source>
        <dbReference type="Proteomes" id="UP000008782"/>
    </source>
</evidence>
<gene>
    <name evidence="2" type="ORF">GLRG_05093</name>
</gene>
<feature type="compositionally biased region" description="Acidic residues" evidence="1">
    <location>
        <begin position="75"/>
        <end position="86"/>
    </location>
</feature>
<sequence length="143" mass="16177">MAPGAIKDRRPCSHHILVHTHRRLAISSSRQGREGPLMCNATYPIRRPYTRGNLARRREDENKGASRKVERPRNEEDDEDDDDDDGFAPFDGVTSGSRPAAAGRLPSTPTLGFPNWMYSYCTVYPTWHRTHLPCQGVNQGFEP</sequence>
<organism evidence="3">
    <name type="scientific">Colletotrichum graminicola (strain M1.001 / M2 / FGSC 10212)</name>
    <name type="common">Maize anthracnose fungus</name>
    <name type="synonym">Glomerella graminicola</name>
    <dbReference type="NCBI Taxonomy" id="645133"/>
    <lineage>
        <taxon>Eukaryota</taxon>
        <taxon>Fungi</taxon>
        <taxon>Dikarya</taxon>
        <taxon>Ascomycota</taxon>
        <taxon>Pezizomycotina</taxon>
        <taxon>Sordariomycetes</taxon>
        <taxon>Hypocreomycetidae</taxon>
        <taxon>Glomerellales</taxon>
        <taxon>Glomerellaceae</taxon>
        <taxon>Colletotrichum</taxon>
        <taxon>Colletotrichum graminicola species complex</taxon>
    </lineage>
</organism>
<feature type="compositionally biased region" description="Basic and acidic residues" evidence="1">
    <location>
        <begin position="56"/>
        <end position="74"/>
    </location>
</feature>
<dbReference type="GeneID" id="24410458"/>
<dbReference type="VEuPathDB" id="FungiDB:GLRG_05093"/>
<dbReference type="HOGENOM" id="CLU_1806028_0_0_1"/>
<evidence type="ECO:0000256" key="1">
    <source>
        <dbReference type="SAM" id="MobiDB-lite"/>
    </source>
</evidence>
<feature type="region of interest" description="Disordered" evidence="1">
    <location>
        <begin position="49"/>
        <end position="109"/>
    </location>
</feature>